<dbReference type="EMBL" id="NCVQ01000004">
    <property type="protein sequence ID" value="PWZ31686.1"/>
    <property type="molecule type" value="Genomic_DNA"/>
</dbReference>
<dbReference type="SMART" id="SM00591">
    <property type="entry name" value="RWD"/>
    <property type="match status" value="1"/>
</dbReference>
<dbReference type="Pfam" id="PF02309">
    <property type="entry name" value="AUX_IAA"/>
    <property type="match status" value="1"/>
</dbReference>
<dbReference type="PROSITE" id="PS50065">
    <property type="entry name" value="HMG_COA_REDUCTASE_4"/>
    <property type="match status" value="1"/>
</dbReference>
<dbReference type="GO" id="GO:0008299">
    <property type="term" value="P:isoprenoid biosynthetic process"/>
    <property type="evidence" value="ECO:0007669"/>
    <property type="project" value="UniProtKB-KW"/>
</dbReference>
<dbReference type="GO" id="GO:0015936">
    <property type="term" value="P:coenzyme A metabolic process"/>
    <property type="evidence" value="ECO:0007669"/>
    <property type="project" value="InterPro"/>
</dbReference>
<evidence type="ECO:0000256" key="1">
    <source>
        <dbReference type="ARBA" id="ARBA00005084"/>
    </source>
</evidence>
<dbReference type="CDD" id="cd23823">
    <property type="entry name" value="RWD_GCN2"/>
    <property type="match status" value="1"/>
</dbReference>
<accession>A0A3L6FEN3</accession>
<feature type="compositionally biased region" description="Acidic residues" evidence="5">
    <location>
        <begin position="884"/>
        <end position="899"/>
    </location>
</feature>
<dbReference type="InterPro" id="IPR016135">
    <property type="entry name" value="UBQ-conjugating_enzyme/RWD"/>
</dbReference>
<comment type="similarity">
    <text evidence="4">Belongs to the Aux/IAA family.</text>
</comment>
<comment type="subunit">
    <text evidence="4">Homodimers and heterodimers.</text>
</comment>
<name>A0A3L6FEN3_MAIZE</name>
<dbReference type="PANTHER" id="PTHR48040:SF35">
    <property type="entry name" value="ABC TRANSPORTER G FAMILY MEMBER 39-LIKE"/>
    <property type="match status" value="1"/>
</dbReference>
<dbReference type="SUPFAM" id="SSF54277">
    <property type="entry name" value="CAD &amp; PB1 domains"/>
    <property type="match status" value="1"/>
</dbReference>
<dbReference type="ExpressionAtlas" id="A0A3L6FEN3">
    <property type="expression patterns" value="baseline and differential"/>
</dbReference>
<dbReference type="SUPFAM" id="SSF52540">
    <property type="entry name" value="P-loop containing nucleoside triphosphate hydrolases"/>
    <property type="match status" value="1"/>
</dbReference>
<reference evidence="7 8" key="1">
    <citation type="journal article" date="2018" name="Nat. Genet.">
        <title>Extensive intraspecific gene order and gene structural variations between Mo17 and other maize genomes.</title>
        <authorList>
            <person name="Sun S."/>
            <person name="Zhou Y."/>
            <person name="Chen J."/>
            <person name="Shi J."/>
            <person name="Zhao H."/>
            <person name="Zhao H."/>
            <person name="Song W."/>
            <person name="Zhang M."/>
            <person name="Cui Y."/>
            <person name="Dong X."/>
            <person name="Liu H."/>
            <person name="Ma X."/>
            <person name="Jiao Y."/>
            <person name="Wang B."/>
            <person name="Wei X."/>
            <person name="Stein J.C."/>
            <person name="Glaubitz J.C."/>
            <person name="Lu F."/>
            <person name="Yu G."/>
            <person name="Liang C."/>
            <person name="Fengler K."/>
            <person name="Li B."/>
            <person name="Rafalski A."/>
            <person name="Schnable P.S."/>
            <person name="Ware D.H."/>
            <person name="Buckler E.S."/>
            <person name="Lai J."/>
        </authorList>
    </citation>
    <scope>NUCLEOTIDE SEQUENCE [LARGE SCALE GENOMIC DNA]</scope>
    <source>
        <strain evidence="8">cv. Missouri 17</strain>
        <tissue evidence="7">Seedling</tissue>
    </source>
</reference>
<evidence type="ECO:0000313" key="7">
    <source>
        <dbReference type="EMBL" id="PWZ31686.1"/>
    </source>
</evidence>
<comment type="function">
    <text evidence="4">Aux/IAA proteins are short-lived transcriptional factors that function as repressors of early auxin response genes at low auxin concentrations.</text>
</comment>
<evidence type="ECO:0000256" key="2">
    <source>
        <dbReference type="ARBA" id="ARBA00023229"/>
    </source>
</evidence>
<dbReference type="InterPro" id="IPR027417">
    <property type="entry name" value="P-loop_NTPase"/>
</dbReference>
<dbReference type="UniPathway" id="UPA00058">
    <property type="reaction ID" value="UER00103"/>
</dbReference>
<protein>
    <recommendedName>
        <fullName evidence="4">Auxin-responsive protein</fullName>
    </recommendedName>
</protein>
<comment type="caution">
    <text evidence="7">The sequence shown here is derived from an EMBL/GenBank/DDBJ whole genome shotgun (WGS) entry which is preliminary data.</text>
</comment>
<dbReference type="GO" id="GO:0009734">
    <property type="term" value="P:auxin-activated signaling pathway"/>
    <property type="evidence" value="ECO:0007669"/>
    <property type="project" value="UniProtKB-UniRule"/>
</dbReference>
<dbReference type="GO" id="GO:0004420">
    <property type="term" value="F:hydroxymethylglutaryl-CoA reductase (NADPH) activity"/>
    <property type="evidence" value="ECO:0007669"/>
    <property type="project" value="InterPro"/>
</dbReference>
<dbReference type="Gene3D" id="3.10.110.10">
    <property type="entry name" value="Ubiquitin Conjugating Enzyme"/>
    <property type="match status" value="1"/>
</dbReference>
<dbReference type="Pfam" id="PF05773">
    <property type="entry name" value="RWD"/>
    <property type="match status" value="1"/>
</dbReference>
<dbReference type="GO" id="GO:0005524">
    <property type="term" value="F:ATP binding"/>
    <property type="evidence" value="ECO:0007669"/>
    <property type="project" value="InterPro"/>
</dbReference>
<comment type="subcellular location">
    <subcellularLocation>
        <location evidence="4">Nucleus</location>
    </subcellularLocation>
</comment>
<proteinExistence type="inferred from homology"/>
<keyword evidence="4" id="KW-0805">Transcription regulation</keyword>
<dbReference type="Gene3D" id="2.20.25.10">
    <property type="match status" value="1"/>
</dbReference>
<dbReference type="InterPro" id="IPR002202">
    <property type="entry name" value="HMG_CoA_Rdtase"/>
</dbReference>
<keyword evidence="2" id="KW-0414">Isoprene biosynthesis</keyword>
<keyword evidence="4" id="KW-0927">Auxin signaling pathway</keyword>
<dbReference type="FunFam" id="3.40.50.300:FF:003848">
    <property type="entry name" value="Pleiotropic drug resistance 12 isoform 3"/>
    <property type="match status" value="1"/>
</dbReference>
<dbReference type="GO" id="GO:0005634">
    <property type="term" value="C:nucleus"/>
    <property type="evidence" value="ECO:0007669"/>
    <property type="project" value="UniProtKB-SubCell"/>
</dbReference>
<feature type="domain" description="RWD" evidence="6">
    <location>
        <begin position="771"/>
        <end position="878"/>
    </location>
</feature>
<evidence type="ECO:0000313" key="8">
    <source>
        <dbReference type="Proteomes" id="UP000251960"/>
    </source>
</evidence>
<dbReference type="InterPro" id="IPR033389">
    <property type="entry name" value="AUX/IAA_dom"/>
</dbReference>
<dbReference type="PANTHER" id="PTHR48040">
    <property type="entry name" value="PLEIOTROPIC DRUG RESISTANCE PROTEIN 1-LIKE ISOFORM X1"/>
    <property type="match status" value="1"/>
</dbReference>
<evidence type="ECO:0000256" key="5">
    <source>
        <dbReference type="SAM" id="MobiDB-lite"/>
    </source>
</evidence>
<gene>
    <name evidence="7" type="primary">ABCG39_5</name>
    <name evidence="7" type="ORF">Zm00014a_039885</name>
</gene>
<dbReference type="InterPro" id="IPR009023">
    <property type="entry name" value="HMG_CoA_Rdtase_NAD(P)-bd_sf"/>
</dbReference>
<dbReference type="Proteomes" id="UP000251960">
    <property type="component" value="Chromosome 3"/>
</dbReference>
<dbReference type="Gene3D" id="3.30.70.420">
    <property type="entry name" value="Hydroxymethylglutaryl-CoA reductase, class I/II, NAD/NADP-binding domain"/>
    <property type="match status" value="1"/>
</dbReference>
<dbReference type="AlphaFoldDB" id="A0A3L6FEN3"/>
<dbReference type="InterPro" id="IPR003439">
    <property type="entry name" value="ABC_transporter-like_ATP-bd"/>
</dbReference>
<evidence type="ECO:0000259" key="6">
    <source>
        <dbReference type="PROSITE" id="PS50908"/>
    </source>
</evidence>
<keyword evidence="4" id="KW-0804">Transcription</keyword>
<keyword evidence="4" id="KW-0539">Nucleus</keyword>
<sequence>MGMNMVSKGVQNVLDYLQADFPDMDVISISGFPMSAGRFLLAIRYSDSMQYSRSNLFGIQYSRKRYFVLEDAALRCFKSAPSSKGELFFVLQVYVVLQGRGGFFHGVRSLSFGVDLQEIRLMGVLQRIAIAYLLTALCFITDELRIRNLSYLGEMWSKRAQVVGWPPVQNYRKNTLAASSSRRKASAEDAASTAQTMYVKVSMDDAPYLKMVDMKMYSSYEDLSMALEKMFSCFITEYMPLQPLEDENDTVISFLYPLEPPIRFLIYFNSLMGTVILIYPFYDAFGRSVREEDDEEALRWASIEKLPTYDRMRKGILTGAAAGVEEVDIQGLDMQERKNHIERLVRIAEEENEHFLLKLRNRMERVGIDNPTIEVHFENLNIDAEAYVGNRGVPTMTNFFSNKVMDVLSAMHIVSSGKRPVSILHDISGVIRPGRMSLLLGPPGSGKTSLLLALAGKLDSNLKVSGRVTYNGHDMDEFVPQRTSTYIGQHDVHVDEMMVRETLAFSARCQGVGTRYDMLTELSRREKEANIKPDPDVDVYMKVKIHLILTKSCVYIGSDKGYSKLFVLLCKHAISVEGQESVVTDYILKILGLEICADTMVGDYDQRYLRRTKELPDVSVCLIMQVDYSAYVHNSSSLHMTASFFSLLDSFHFCPLGYKDFPDLGNTTSSLLSTCCHVVLELWYKWSWVKATWSLEVEVSDNNCVYRNEVHHTARERTQVLQDVASDPTPPRTKTVRCNLCGHGEAIFFQRSRPHHPRRKPKYSQKRRHNSQALIMAEIDPSESGIATTARCFQILLSPQDDDFDESAYVPVQLALIFAHTEKYPDEPPVLNVKSVRGIKPHDLASLKEKIQREATENLGMAMVYTLVSSAKEWLSEKYGQNGGDEEPEESEAEKEEELGSAVASGDIELPVVIIPHGEAVTVESFLAWRERFEAELALQRAK</sequence>
<dbReference type="InterPro" id="IPR006575">
    <property type="entry name" value="RWD_dom"/>
</dbReference>
<organism evidence="7 8">
    <name type="scientific">Zea mays</name>
    <name type="common">Maize</name>
    <dbReference type="NCBI Taxonomy" id="4577"/>
    <lineage>
        <taxon>Eukaryota</taxon>
        <taxon>Viridiplantae</taxon>
        <taxon>Streptophyta</taxon>
        <taxon>Embryophyta</taxon>
        <taxon>Tracheophyta</taxon>
        <taxon>Spermatophyta</taxon>
        <taxon>Magnoliopsida</taxon>
        <taxon>Liliopsida</taxon>
        <taxon>Poales</taxon>
        <taxon>Poaceae</taxon>
        <taxon>PACMAD clade</taxon>
        <taxon>Panicoideae</taxon>
        <taxon>Andropogonodae</taxon>
        <taxon>Andropogoneae</taxon>
        <taxon>Tripsacinae</taxon>
        <taxon>Zea</taxon>
    </lineage>
</organism>
<comment type="function">
    <text evidence="3">May be a general defense protein.</text>
</comment>
<comment type="pathway">
    <text evidence="1">Metabolic intermediate biosynthesis; (R)-mevalonate biosynthesis; (R)-mevalonate from acetyl-CoA: step 3/3.</text>
</comment>
<dbReference type="Gene3D" id="3.40.50.300">
    <property type="entry name" value="P-loop containing nucleotide triphosphate hydrolases"/>
    <property type="match status" value="1"/>
</dbReference>
<feature type="region of interest" description="Disordered" evidence="5">
    <location>
        <begin position="878"/>
        <end position="903"/>
    </location>
</feature>
<evidence type="ECO:0000256" key="4">
    <source>
        <dbReference type="RuleBase" id="RU004549"/>
    </source>
</evidence>
<dbReference type="SUPFAM" id="SSF54495">
    <property type="entry name" value="UBC-like"/>
    <property type="match status" value="1"/>
</dbReference>
<dbReference type="Gene3D" id="3.10.20.90">
    <property type="entry name" value="Phosphatidylinositol 3-kinase Catalytic Subunit, Chain A, domain 1"/>
    <property type="match status" value="1"/>
</dbReference>
<dbReference type="PROSITE" id="PS50908">
    <property type="entry name" value="RWD"/>
    <property type="match status" value="1"/>
</dbReference>
<keyword evidence="4" id="KW-0678">Repressor</keyword>
<dbReference type="GO" id="GO:0016887">
    <property type="term" value="F:ATP hydrolysis activity"/>
    <property type="evidence" value="ECO:0007669"/>
    <property type="project" value="InterPro"/>
</dbReference>
<dbReference type="Pfam" id="PF00005">
    <property type="entry name" value="ABC_tran"/>
    <property type="match status" value="1"/>
</dbReference>
<evidence type="ECO:0000256" key="3">
    <source>
        <dbReference type="ARBA" id="ARBA00037747"/>
    </source>
</evidence>
<dbReference type="SUPFAM" id="SSF55035">
    <property type="entry name" value="NAD-binding domain of HMG-CoA reductase"/>
    <property type="match status" value="1"/>
</dbReference>